<comment type="subcellular location">
    <subcellularLocation>
        <location evidence="1">Membrane</location>
        <topology evidence="1">Single-pass membrane protein</topology>
    </subcellularLocation>
</comment>
<evidence type="ECO:0000313" key="7">
    <source>
        <dbReference type="EMBL" id="GAA5094396.1"/>
    </source>
</evidence>
<comment type="caution">
    <text evidence="7">The sequence shown here is derived from an EMBL/GenBank/DDBJ whole genome shotgun (WGS) entry which is preliminary data.</text>
</comment>
<evidence type="ECO:0000256" key="4">
    <source>
        <dbReference type="ARBA" id="ARBA00022989"/>
    </source>
</evidence>
<dbReference type="InterPro" id="IPR007156">
    <property type="entry name" value="MamQ_LemA"/>
</dbReference>
<dbReference type="EMBL" id="BAABKE010000001">
    <property type="protein sequence ID" value="GAA5094396.1"/>
    <property type="molecule type" value="Genomic_DNA"/>
</dbReference>
<dbReference type="Gene3D" id="1.20.1440.20">
    <property type="entry name" value="LemA-like domain"/>
    <property type="match status" value="1"/>
</dbReference>
<gene>
    <name evidence="7" type="ORF">GCM10023338_02580</name>
</gene>
<dbReference type="Pfam" id="PF04011">
    <property type="entry name" value="LemA"/>
    <property type="match status" value="1"/>
</dbReference>
<evidence type="ECO:0000256" key="5">
    <source>
        <dbReference type="ARBA" id="ARBA00023136"/>
    </source>
</evidence>
<dbReference type="RefSeq" id="WP_077926712.1">
    <property type="nucleotide sequence ID" value="NZ_BAABKE010000001.1"/>
</dbReference>
<dbReference type="Proteomes" id="UP001500631">
    <property type="component" value="Unassembled WGS sequence"/>
</dbReference>
<organism evidence="7 8">
    <name type="scientific">Wohlfahrtiimonas larvae</name>
    <dbReference type="NCBI Taxonomy" id="1157986"/>
    <lineage>
        <taxon>Bacteria</taxon>
        <taxon>Pseudomonadati</taxon>
        <taxon>Pseudomonadota</taxon>
        <taxon>Gammaproteobacteria</taxon>
        <taxon>Cardiobacteriales</taxon>
        <taxon>Ignatzschineriaceae</taxon>
        <taxon>Wohlfahrtiimonas</taxon>
    </lineage>
</organism>
<dbReference type="InterPro" id="IPR023353">
    <property type="entry name" value="LemA-like_dom_sf"/>
</dbReference>
<evidence type="ECO:0000256" key="2">
    <source>
        <dbReference type="ARBA" id="ARBA00008854"/>
    </source>
</evidence>
<evidence type="ECO:0008006" key="9">
    <source>
        <dbReference type="Google" id="ProtNLM"/>
    </source>
</evidence>
<protein>
    <recommendedName>
        <fullName evidence="9">LemA family protein</fullName>
    </recommendedName>
</protein>
<evidence type="ECO:0000256" key="1">
    <source>
        <dbReference type="ARBA" id="ARBA00004167"/>
    </source>
</evidence>
<keyword evidence="5 6" id="KW-0472">Membrane</keyword>
<evidence type="ECO:0000256" key="6">
    <source>
        <dbReference type="SAM" id="Phobius"/>
    </source>
</evidence>
<name>A0ABP9MBX5_9GAMM</name>
<reference evidence="8" key="1">
    <citation type="journal article" date="2019" name="Int. J. Syst. Evol. Microbiol.">
        <title>The Global Catalogue of Microorganisms (GCM) 10K type strain sequencing project: providing services to taxonomists for standard genome sequencing and annotation.</title>
        <authorList>
            <consortium name="The Broad Institute Genomics Platform"/>
            <consortium name="The Broad Institute Genome Sequencing Center for Infectious Disease"/>
            <person name="Wu L."/>
            <person name="Ma J."/>
        </authorList>
    </citation>
    <scope>NUCLEOTIDE SEQUENCE [LARGE SCALE GENOMIC DNA]</scope>
    <source>
        <strain evidence="8">JCM 18424</strain>
    </source>
</reference>
<evidence type="ECO:0000313" key="8">
    <source>
        <dbReference type="Proteomes" id="UP001500631"/>
    </source>
</evidence>
<accession>A0ABP9MBX5</accession>
<sequence length="181" mass="20717">MTGLIILASIIGLSAIGSTIVLLVQCYNRLMKARVAVDQQFANIDIFLKQRADEIPELVKILKAENYHDLKKINELTKIYEHYQNSQEMKTKLLTSEEIHQELYVVLATMPSSAFTSLKKRLIEIETQLAQRREMFNDSVATFNALILRIPYIILAAMLKIEACQYLEIGKLEKSYHGVDL</sequence>
<proteinExistence type="inferred from homology"/>
<dbReference type="PANTHER" id="PTHR34478:SF2">
    <property type="entry name" value="MEMBRANE PROTEIN"/>
    <property type="match status" value="1"/>
</dbReference>
<feature type="transmembrane region" description="Helical" evidence="6">
    <location>
        <begin position="6"/>
        <end position="24"/>
    </location>
</feature>
<keyword evidence="4 6" id="KW-1133">Transmembrane helix</keyword>
<evidence type="ECO:0000256" key="3">
    <source>
        <dbReference type="ARBA" id="ARBA00022692"/>
    </source>
</evidence>
<dbReference type="SUPFAM" id="SSF140478">
    <property type="entry name" value="LemA-like"/>
    <property type="match status" value="1"/>
</dbReference>
<comment type="similarity">
    <text evidence="2">Belongs to the LemA family.</text>
</comment>
<keyword evidence="8" id="KW-1185">Reference proteome</keyword>
<dbReference type="PANTHER" id="PTHR34478">
    <property type="entry name" value="PROTEIN LEMA"/>
    <property type="match status" value="1"/>
</dbReference>
<keyword evidence="3 6" id="KW-0812">Transmembrane</keyword>